<dbReference type="PROSITE" id="PS51421">
    <property type="entry name" value="RAS"/>
    <property type="match status" value="1"/>
</dbReference>
<dbReference type="Pfam" id="PF00071">
    <property type="entry name" value="Ras"/>
    <property type="match status" value="1"/>
</dbReference>
<dbReference type="AlphaFoldDB" id="X1JKA8"/>
<dbReference type="PANTHER" id="PTHR47977">
    <property type="entry name" value="RAS-RELATED PROTEIN RAB"/>
    <property type="match status" value="1"/>
</dbReference>
<name>X1JKA8_9ZZZZ</name>
<evidence type="ECO:0008006" key="4">
    <source>
        <dbReference type="Google" id="ProtNLM"/>
    </source>
</evidence>
<dbReference type="SMART" id="SM00175">
    <property type="entry name" value="RAB"/>
    <property type="match status" value="1"/>
</dbReference>
<protein>
    <recommendedName>
        <fullName evidence="4">GTP-binding protein</fullName>
    </recommendedName>
</protein>
<dbReference type="PRINTS" id="PR00449">
    <property type="entry name" value="RASTRNSFRMNG"/>
</dbReference>
<sequence length="120" mass="13721">EDIKMTVGADFYVKDLEIEGKKVVIRIWDFGGEQRFKVLLPSFAKGADGGIFMFDITRYTSVKNIDDWLSIFEKNVREKEIGIPIIMVGGKLDLQEKRSVETGDAVELSEKYNLQGYFEC</sequence>
<proteinExistence type="predicted"/>
<dbReference type="NCBIfam" id="TIGR00231">
    <property type="entry name" value="small_GTP"/>
    <property type="match status" value="1"/>
</dbReference>
<dbReference type="GO" id="GO:0003924">
    <property type="term" value="F:GTPase activity"/>
    <property type="evidence" value="ECO:0007669"/>
    <property type="project" value="InterPro"/>
</dbReference>
<comment type="caution">
    <text evidence="3">The sequence shown here is derived from an EMBL/GenBank/DDBJ whole genome shotgun (WGS) entry which is preliminary data.</text>
</comment>
<evidence type="ECO:0000256" key="1">
    <source>
        <dbReference type="ARBA" id="ARBA00022741"/>
    </source>
</evidence>
<dbReference type="InterPro" id="IPR050227">
    <property type="entry name" value="Rab"/>
</dbReference>
<dbReference type="PROSITE" id="PS51419">
    <property type="entry name" value="RAB"/>
    <property type="match status" value="1"/>
</dbReference>
<keyword evidence="2" id="KW-0342">GTP-binding</keyword>
<gene>
    <name evidence="3" type="ORF">S03H2_70521</name>
</gene>
<reference evidence="3" key="1">
    <citation type="journal article" date="2014" name="Front. Microbiol.">
        <title>High frequency of phylogenetically diverse reductive dehalogenase-homologous genes in deep subseafloor sedimentary metagenomes.</title>
        <authorList>
            <person name="Kawai M."/>
            <person name="Futagami T."/>
            <person name="Toyoda A."/>
            <person name="Takaki Y."/>
            <person name="Nishi S."/>
            <person name="Hori S."/>
            <person name="Arai W."/>
            <person name="Tsubouchi T."/>
            <person name="Morono Y."/>
            <person name="Uchiyama I."/>
            <person name="Ito T."/>
            <person name="Fujiyama A."/>
            <person name="Inagaki F."/>
            <person name="Takami H."/>
        </authorList>
    </citation>
    <scope>NUCLEOTIDE SEQUENCE</scope>
    <source>
        <strain evidence="3">Expedition CK06-06</strain>
    </source>
</reference>
<keyword evidence="1" id="KW-0547">Nucleotide-binding</keyword>
<dbReference type="GO" id="GO:0005525">
    <property type="term" value="F:GTP binding"/>
    <property type="evidence" value="ECO:0007669"/>
    <property type="project" value="UniProtKB-KW"/>
</dbReference>
<dbReference type="CDD" id="cd00154">
    <property type="entry name" value="Rab"/>
    <property type="match status" value="1"/>
</dbReference>
<dbReference type="InterPro" id="IPR027417">
    <property type="entry name" value="P-loop_NTPase"/>
</dbReference>
<dbReference type="Gene3D" id="3.40.50.300">
    <property type="entry name" value="P-loop containing nucleotide triphosphate hydrolases"/>
    <property type="match status" value="1"/>
</dbReference>
<dbReference type="InterPro" id="IPR001806">
    <property type="entry name" value="Small_GTPase"/>
</dbReference>
<feature type="non-terminal residue" evidence="3">
    <location>
        <position position="1"/>
    </location>
</feature>
<accession>X1JKA8</accession>
<dbReference type="SUPFAM" id="SSF52540">
    <property type="entry name" value="P-loop containing nucleoside triphosphate hydrolases"/>
    <property type="match status" value="1"/>
</dbReference>
<evidence type="ECO:0000256" key="2">
    <source>
        <dbReference type="ARBA" id="ARBA00023134"/>
    </source>
</evidence>
<dbReference type="InterPro" id="IPR005225">
    <property type="entry name" value="Small_GTP-bd"/>
</dbReference>
<dbReference type="EMBL" id="BARU01046891">
    <property type="protein sequence ID" value="GAH94487.1"/>
    <property type="molecule type" value="Genomic_DNA"/>
</dbReference>
<evidence type="ECO:0000313" key="3">
    <source>
        <dbReference type="EMBL" id="GAH94487.1"/>
    </source>
</evidence>
<feature type="non-terminal residue" evidence="3">
    <location>
        <position position="120"/>
    </location>
</feature>
<organism evidence="3">
    <name type="scientific">marine sediment metagenome</name>
    <dbReference type="NCBI Taxonomy" id="412755"/>
    <lineage>
        <taxon>unclassified sequences</taxon>
        <taxon>metagenomes</taxon>
        <taxon>ecological metagenomes</taxon>
    </lineage>
</organism>